<dbReference type="InterPro" id="IPR002016">
    <property type="entry name" value="Haem_peroxidase"/>
</dbReference>
<evidence type="ECO:0000256" key="9">
    <source>
        <dbReference type="PIRSR" id="PIRSR601621-1"/>
    </source>
</evidence>
<dbReference type="InterPro" id="IPR010255">
    <property type="entry name" value="Haem_peroxidase_sf"/>
</dbReference>
<dbReference type="GO" id="GO:0034599">
    <property type="term" value="P:cellular response to oxidative stress"/>
    <property type="evidence" value="ECO:0007669"/>
    <property type="project" value="InterPro"/>
</dbReference>
<proteinExistence type="inferred from homology"/>
<keyword evidence="4 10" id="KW-0479">Metal-binding</keyword>
<evidence type="ECO:0000256" key="14">
    <source>
        <dbReference type="SAM" id="MobiDB-lite"/>
    </source>
</evidence>
<dbReference type="Pfam" id="PF11895">
    <property type="entry name" value="Peroxidase_ext"/>
    <property type="match status" value="1"/>
</dbReference>
<evidence type="ECO:0000256" key="13">
    <source>
        <dbReference type="RuleBase" id="RU363051"/>
    </source>
</evidence>
<dbReference type="EMBL" id="AY743218">
    <property type="protein sequence ID" value="AAW59419.1"/>
    <property type="molecule type" value="Genomic_DNA"/>
</dbReference>
<accession>Q3L452</accession>
<feature type="binding site" evidence="10">
    <location>
        <position position="75"/>
    </location>
    <ligand>
        <name>Ca(2+)</name>
        <dbReference type="ChEBI" id="CHEBI:29108"/>
        <label>1</label>
    </ligand>
</feature>
<dbReference type="SMR" id="Q3L452"/>
<evidence type="ECO:0000259" key="15">
    <source>
        <dbReference type="PROSITE" id="PS50873"/>
    </source>
</evidence>
<keyword evidence="3 10" id="KW-0349">Heme</keyword>
<dbReference type="PeroxiBase" id="2401">
    <property type="entry name" value="PrLiP01"/>
</dbReference>
<comment type="similarity">
    <text evidence="1 13">Belongs to the peroxidase family. Ligninase subfamily.</text>
</comment>
<evidence type="ECO:0000256" key="10">
    <source>
        <dbReference type="PIRSR" id="PIRSR601621-2"/>
    </source>
</evidence>
<comment type="cofactor">
    <cofactor evidence="10 13">
        <name>Ca(2+)</name>
        <dbReference type="ChEBI" id="CHEBI:29108"/>
    </cofactor>
    <text evidence="10 13">Binds 2 calcium ions per subunit.</text>
</comment>
<dbReference type="InterPro" id="IPR044831">
    <property type="entry name" value="Ccp1-like"/>
</dbReference>
<dbReference type="GO" id="GO:0042744">
    <property type="term" value="P:hydrogen peroxide catabolic process"/>
    <property type="evidence" value="ECO:0007669"/>
    <property type="project" value="TreeGrafter"/>
</dbReference>
<evidence type="ECO:0000256" key="7">
    <source>
        <dbReference type="ARBA" id="ARBA00023004"/>
    </source>
</evidence>
<feature type="binding site" description="axial binding residue" evidence="10">
    <location>
        <position position="203"/>
    </location>
    <ligand>
        <name>heme b</name>
        <dbReference type="ChEBI" id="CHEBI:60344"/>
    </ligand>
    <ligandPart>
        <name>Fe</name>
        <dbReference type="ChEBI" id="CHEBI:18248"/>
    </ligandPart>
</feature>
<keyword evidence="5 13" id="KW-0732">Signal</keyword>
<keyword evidence="10 13" id="KW-0106">Calcium</keyword>
<evidence type="ECO:0000256" key="3">
    <source>
        <dbReference type="ARBA" id="ARBA00022617"/>
    </source>
</evidence>
<feature type="binding site" evidence="10">
    <location>
        <position position="95"/>
    </location>
    <ligand>
        <name>Ca(2+)</name>
        <dbReference type="ChEBI" id="CHEBI:29108"/>
        <label>1</label>
    </ligand>
</feature>
<evidence type="ECO:0000256" key="6">
    <source>
        <dbReference type="ARBA" id="ARBA00023002"/>
    </source>
</evidence>
<organism evidence="16">
    <name type="scientific">Phlebia radiata</name>
    <name type="common">White-rot fungus</name>
    <dbReference type="NCBI Taxonomy" id="5308"/>
    <lineage>
        <taxon>Eukaryota</taxon>
        <taxon>Fungi</taxon>
        <taxon>Dikarya</taxon>
        <taxon>Basidiomycota</taxon>
        <taxon>Agaricomycotina</taxon>
        <taxon>Agaricomycetes</taxon>
        <taxon>Polyporales</taxon>
        <taxon>Meruliaceae</taxon>
        <taxon>Phlebia</taxon>
    </lineage>
</organism>
<feature type="domain" description="Plant heme peroxidase family profile" evidence="15">
    <location>
        <begin position="130"/>
        <end position="345"/>
    </location>
</feature>
<feature type="binding site" evidence="10">
    <location>
        <position position="93"/>
    </location>
    <ligand>
        <name>Ca(2+)</name>
        <dbReference type="ChEBI" id="CHEBI:29108"/>
        <label>1</label>
    </ligand>
</feature>
<feature type="region of interest" description="Disordered" evidence="14">
    <location>
        <begin position="344"/>
        <end position="370"/>
    </location>
</feature>
<dbReference type="EC" id="1.11.1.-" evidence="13"/>
<dbReference type="PROSITE" id="PS50873">
    <property type="entry name" value="PEROXIDASE_4"/>
    <property type="match status" value="1"/>
</dbReference>
<dbReference type="CDD" id="cd00692">
    <property type="entry name" value="ligninase"/>
    <property type="match status" value="1"/>
</dbReference>
<dbReference type="GO" id="GO:0000302">
    <property type="term" value="P:response to reactive oxygen species"/>
    <property type="evidence" value="ECO:0007669"/>
    <property type="project" value="TreeGrafter"/>
</dbReference>
<dbReference type="PRINTS" id="PR00462">
    <property type="entry name" value="LIGNINASE"/>
</dbReference>
<keyword evidence="8" id="KW-0325">Glycoprotein</keyword>
<dbReference type="GO" id="GO:0004601">
    <property type="term" value="F:peroxidase activity"/>
    <property type="evidence" value="ECO:0007669"/>
    <property type="project" value="UniProtKB-KW"/>
</dbReference>
<keyword evidence="7 10" id="KW-0408">Iron</keyword>
<feature type="binding site" evidence="10">
    <location>
        <position position="97"/>
    </location>
    <ligand>
        <name>Ca(2+)</name>
        <dbReference type="ChEBI" id="CHEBI:29108"/>
        <label>1</label>
    </ligand>
</feature>
<evidence type="ECO:0000256" key="5">
    <source>
        <dbReference type="ARBA" id="ARBA00022729"/>
    </source>
</evidence>
<protein>
    <recommendedName>
        <fullName evidence="13">Peroxidase</fullName>
        <ecNumber evidence="13">1.11.1.-</ecNumber>
    </recommendedName>
</protein>
<feature type="disulfide bond" evidence="12">
    <location>
        <begin position="276"/>
        <end position="341"/>
    </location>
</feature>
<evidence type="ECO:0000256" key="4">
    <source>
        <dbReference type="ARBA" id="ARBA00022723"/>
    </source>
</evidence>
<dbReference type="InterPro" id="IPR024589">
    <property type="entry name" value="Ligninase_C"/>
</dbReference>
<feature type="chain" id="PRO_5006993419" description="Peroxidase" evidence="13">
    <location>
        <begin position="22"/>
        <end position="370"/>
    </location>
</feature>
<dbReference type="PRINTS" id="PR00458">
    <property type="entry name" value="PEROXIDASE"/>
</dbReference>
<sequence>MAFKQLFTVVTVALALNVANAAITKRVACPDGINTATNAACCALFPVRDDLNKNLFNGGQCNDEAHEAFRLTFHDAIAISPALEAQGKFGGGGADGSIVIFSDVETKFHPNVGLDEVIAIQKPFLQRSNLSVADFIQFAGAVGISNCPGTPPLPAFVGRKDATQPAPDGLVPEPFHTVDTILARFNDAGGFDELETVWFLIAHTVAAQNDIDPSIPRTPFDSTPDVFDGQFFIETQLRGTLFPGKGGIQGTVQSPLKGEFRLQSDHELARDSRTACEWQSFGTDQAKLQNRFQFIFGAMGQLGHDPNDLIDCSEVLPNPPPLTTTPHFPAGKSLADVEQACAETPFPALRSDPGPQTAVPAVPSSPVRNA</sequence>
<reference evidence="16" key="1">
    <citation type="submission" date="2004-09" db="EMBL/GenBank/DDBJ databases">
        <authorList>
            <person name="Hilden K."/>
        </authorList>
    </citation>
    <scope>NUCLEOTIDE SEQUENCE</scope>
    <source>
        <strain evidence="16">79</strain>
    </source>
</reference>
<feature type="disulfide bond" evidence="12">
    <location>
        <begin position="61"/>
        <end position="147"/>
    </location>
</feature>
<feature type="binding site" evidence="10">
    <location>
        <position position="228"/>
    </location>
    <ligand>
        <name>Ca(2+)</name>
        <dbReference type="ChEBI" id="CHEBI:29108"/>
        <label>2</label>
    </ligand>
</feature>
<dbReference type="BRENDA" id="1.11.1.14">
    <property type="organism ID" value="4758"/>
</dbReference>
<dbReference type="SUPFAM" id="SSF48113">
    <property type="entry name" value="Heme-dependent peroxidases"/>
    <property type="match status" value="1"/>
</dbReference>
<feature type="signal peptide" evidence="13">
    <location>
        <begin position="1"/>
        <end position="21"/>
    </location>
</feature>
<feature type="binding site" evidence="10">
    <location>
        <position position="223"/>
    </location>
    <ligand>
        <name>Ca(2+)</name>
        <dbReference type="ChEBI" id="CHEBI:29108"/>
        <label>2</label>
    </ligand>
</feature>
<feature type="binding site" evidence="10">
    <location>
        <position position="204"/>
    </location>
    <ligand>
        <name>Ca(2+)</name>
        <dbReference type="ChEBI" id="CHEBI:29108"/>
        <label>2</label>
    </ligand>
</feature>
<dbReference type="Pfam" id="PF00141">
    <property type="entry name" value="peroxidase"/>
    <property type="match status" value="1"/>
</dbReference>
<dbReference type="Gene3D" id="1.10.520.10">
    <property type="match status" value="1"/>
</dbReference>
<evidence type="ECO:0000256" key="11">
    <source>
        <dbReference type="PIRSR" id="PIRSR601621-3"/>
    </source>
</evidence>
<dbReference type="GO" id="GO:0020037">
    <property type="term" value="F:heme binding"/>
    <property type="evidence" value="ECO:0007669"/>
    <property type="project" value="UniProtKB-UniRule"/>
</dbReference>
<name>Q3L452_PHLRA</name>
<feature type="disulfide bond" evidence="12">
    <location>
        <begin position="29"/>
        <end position="42"/>
    </location>
</feature>
<reference evidence="16" key="2">
    <citation type="journal article" date="2006" name="Curr. Genet.">
        <title>Expression on wood, molecular cloning and characterization of three lignin peroxidase (LiP) encoding genes of the white rot fungus Phlebia radiata.</title>
        <authorList>
            <person name="Hilden K.S."/>
            <person name="Makela M.R."/>
            <person name="Hakala T.K."/>
            <person name="Hatakka A."/>
            <person name="Lundell T."/>
        </authorList>
    </citation>
    <scope>NUCLEOTIDE SEQUENCE</scope>
    <source>
        <strain evidence="16">79</strain>
    </source>
</reference>
<evidence type="ECO:0000256" key="8">
    <source>
        <dbReference type="ARBA" id="ARBA00023180"/>
    </source>
</evidence>
<comment type="cofactor">
    <cofactor evidence="10">
        <name>heme b</name>
        <dbReference type="ChEBI" id="CHEBI:60344"/>
    </cofactor>
    <text evidence="10">Binds 1 heme b (iron(II)-protoporphyrin IX) group per subunit.</text>
</comment>
<gene>
    <name evidence="16" type="primary">lip1</name>
</gene>
<dbReference type="InterPro" id="IPR001621">
    <property type="entry name" value="Ligninase"/>
</dbReference>
<feature type="binding site" evidence="10">
    <location>
        <position position="221"/>
    </location>
    <ligand>
        <name>Ca(2+)</name>
        <dbReference type="ChEBI" id="CHEBI:29108"/>
        <label>2</label>
    </ligand>
</feature>
<evidence type="ECO:0000256" key="1">
    <source>
        <dbReference type="ARBA" id="ARBA00006089"/>
    </source>
</evidence>
<feature type="site" description="Transition state stabilizer" evidence="11">
    <location>
        <position position="70"/>
    </location>
</feature>
<keyword evidence="2 13" id="KW-0575">Peroxidase</keyword>
<evidence type="ECO:0000256" key="2">
    <source>
        <dbReference type="ARBA" id="ARBA00022559"/>
    </source>
</evidence>
<evidence type="ECO:0000313" key="16">
    <source>
        <dbReference type="EMBL" id="AAW59419.1"/>
    </source>
</evidence>
<feature type="active site" description="Proton acceptor" evidence="9">
    <location>
        <position position="74"/>
    </location>
</feature>
<feature type="disulfide bond" evidence="12">
    <location>
        <begin position="41"/>
        <end position="312"/>
    </location>
</feature>
<evidence type="ECO:0000256" key="12">
    <source>
        <dbReference type="PIRSR" id="PIRSR601621-4"/>
    </source>
</evidence>
<keyword evidence="6 13" id="KW-0560">Oxidoreductase</keyword>
<keyword evidence="12" id="KW-1015">Disulfide bond</keyword>
<dbReference type="PANTHER" id="PTHR31356">
    <property type="entry name" value="THYLAKOID LUMENAL 29 KDA PROTEIN, CHLOROPLASTIC-RELATED"/>
    <property type="match status" value="1"/>
</dbReference>
<dbReference type="AlphaFoldDB" id="Q3L452"/>
<dbReference type="CAZy" id="AA2">
    <property type="family name" value="Auxiliary Activities 2"/>
</dbReference>
<dbReference type="GO" id="GO:0046872">
    <property type="term" value="F:metal ion binding"/>
    <property type="evidence" value="ECO:0007669"/>
    <property type="project" value="UniProtKB-UniRule"/>
</dbReference>
<dbReference type="PANTHER" id="PTHR31356:SF66">
    <property type="entry name" value="CATALASE-PEROXIDASE"/>
    <property type="match status" value="1"/>
</dbReference>
<dbReference type="Gene3D" id="1.10.420.10">
    <property type="entry name" value="Peroxidase, domain 2"/>
    <property type="match status" value="1"/>
</dbReference>